<sequence>MSTPTFEFLRNDAGEEEGLGDAGIETFRDAPYSSCAREAGQNSRDAARDFPVRMTFDVLWIDRNEVPAFAKLESAFQACLKQATQEKEHEFFNNANKVIKRTDIPVLKIADYNTKGLTGPPDQSGTPFRSLLKGSGVSAKDSETSGGSFGIGKNASFAVSDLQTVFYSTLYEDPHTHEPVFAAQGKVRLISHINEDGKECRATGYWGLPEQFRAVTDVGNVPEWMRRSELGTSIFCLGFRETDEWALRMTASLVSNFFCAIHRGEMIFHVDSGAFRVNDNTVEGLLTDSSITEAADKGGHKADLEFAAQLYRCLVSDQTIHEVLDIPDLGKMKVSLLTEEQMPRRVGFVRNGMLITDNLRHFGEALARFPGSRDFIVLVEPDDDEAGKLLKRLENPSHDGFSAQRISDAEFRKRTYRAMKKLAQDIRKLIKDKTGVSHEGAVELDELSRFFAEGGKTDRPPDPEAEEDPEKFTYQPKPRKRKRETIQSPNSGEQGGQGGSGGSTEGPGGGVGPGSGYGSGGSGDRGTSPTLKLSGTRNQVKKNAGGDATSRLVHFTPENSGHIRLRFCATGMQSPEYLKVTDSDKGEVYRGDVYLEAEASTRCSLRVSFDKPYEGPIELVATLSEVEESAE</sequence>
<proteinExistence type="predicted"/>
<dbReference type="OrthoDB" id="9146762at2"/>
<dbReference type="Proteomes" id="UP000295830">
    <property type="component" value="Unassembled WGS sequence"/>
</dbReference>
<comment type="caution">
    <text evidence="2">The sequence shown here is derived from an EMBL/GenBank/DDBJ whole genome shotgun (WGS) entry which is preliminary data.</text>
</comment>
<dbReference type="AlphaFoldDB" id="A0A4R7JIJ7"/>
<accession>A0A4R7JIJ7</accession>
<keyword evidence="3" id="KW-1185">Reference proteome</keyword>
<feature type="region of interest" description="Disordered" evidence="1">
    <location>
        <begin position="452"/>
        <end position="549"/>
    </location>
</feature>
<evidence type="ECO:0000256" key="1">
    <source>
        <dbReference type="SAM" id="MobiDB-lite"/>
    </source>
</evidence>
<evidence type="ECO:0000313" key="3">
    <source>
        <dbReference type="Proteomes" id="UP000295830"/>
    </source>
</evidence>
<feature type="compositionally biased region" description="Polar residues" evidence="1">
    <location>
        <begin position="529"/>
        <end position="538"/>
    </location>
</feature>
<organism evidence="2 3">
    <name type="scientific">Halospina denitrificans</name>
    <dbReference type="NCBI Taxonomy" id="332522"/>
    <lineage>
        <taxon>Bacteria</taxon>
        <taxon>Pseudomonadati</taxon>
        <taxon>Pseudomonadota</taxon>
        <taxon>Gammaproteobacteria</taxon>
        <taxon>Halospina</taxon>
    </lineage>
</organism>
<dbReference type="EMBL" id="SOAX01000007">
    <property type="protein sequence ID" value="TDT37720.1"/>
    <property type="molecule type" value="Genomic_DNA"/>
</dbReference>
<evidence type="ECO:0000313" key="2">
    <source>
        <dbReference type="EMBL" id="TDT37720.1"/>
    </source>
</evidence>
<name>A0A4R7JIJ7_9GAMM</name>
<protein>
    <submittedName>
        <fullName evidence="2">Uncharacterized protein</fullName>
    </submittedName>
</protein>
<dbReference type="RefSeq" id="WP_133736918.1">
    <property type="nucleotide sequence ID" value="NZ_SOAX01000007.1"/>
</dbReference>
<reference evidence="2 3" key="1">
    <citation type="submission" date="2019-03" db="EMBL/GenBank/DDBJ databases">
        <title>Genomic Encyclopedia of Type Strains, Phase IV (KMG-IV): sequencing the most valuable type-strain genomes for metagenomic binning, comparative biology and taxonomic classification.</title>
        <authorList>
            <person name="Goeker M."/>
        </authorList>
    </citation>
    <scope>NUCLEOTIDE SEQUENCE [LARGE SCALE GENOMIC DNA]</scope>
    <source>
        <strain evidence="2 3">DSM 15505</strain>
    </source>
</reference>
<feature type="compositionally biased region" description="Gly residues" evidence="1">
    <location>
        <begin position="493"/>
        <end position="524"/>
    </location>
</feature>
<gene>
    <name evidence="2" type="ORF">DES49_2678</name>
</gene>